<dbReference type="Pfam" id="PF00391">
    <property type="entry name" value="PEP-utilizers"/>
    <property type="match status" value="1"/>
</dbReference>
<dbReference type="InterPro" id="IPR018274">
    <property type="entry name" value="PEP_util_AS"/>
</dbReference>
<accession>A0A379GG25</accession>
<evidence type="ECO:0000259" key="22">
    <source>
        <dbReference type="Pfam" id="PF05524"/>
    </source>
</evidence>
<proteinExistence type="inferred from homology"/>
<feature type="binding site" evidence="19">
    <location>
        <position position="455"/>
    </location>
    <ligand>
        <name>Mg(2+)</name>
        <dbReference type="ChEBI" id="CHEBI:18420"/>
    </ligand>
</feature>
<dbReference type="Gene3D" id="1.10.274.10">
    <property type="entry name" value="PtsI, HPr-binding domain"/>
    <property type="match status" value="1"/>
</dbReference>
<dbReference type="GO" id="GO:0008965">
    <property type="term" value="F:phosphoenolpyruvate-protein phosphotransferase activity"/>
    <property type="evidence" value="ECO:0007669"/>
    <property type="project" value="UniProtKB-EC"/>
</dbReference>
<dbReference type="FunFam" id="3.20.20.60:FF:000007">
    <property type="entry name" value="Phosphoenolpyruvate-protein phosphotransferase"/>
    <property type="match status" value="1"/>
</dbReference>
<feature type="binding site" evidence="18">
    <location>
        <begin position="454"/>
        <end position="455"/>
    </location>
    <ligand>
        <name>phosphoenolpyruvate</name>
        <dbReference type="ChEBI" id="CHEBI:58702"/>
    </ligand>
</feature>
<dbReference type="AlphaFoldDB" id="A0A379GG25"/>
<evidence type="ECO:0000259" key="20">
    <source>
        <dbReference type="Pfam" id="PF00391"/>
    </source>
</evidence>
<dbReference type="InterPro" id="IPR000121">
    <property type="entry name" value="PEP_util_C"/>
</dbReference>
<dbReference type="EMBL" id="UGTS01000006">
    <property type="protein sequence ID" value="SUC39821.1"/>
    <property type="molecule type" value="Genomic_DNA"/>
</dbReference>
<comment type="catalytic activity">
    <reaction evidence="1 16">
        <text>L-histidyl-[protein] + phosphoenolpyruvate = N(pros)-phospho-L-histidyl-[protein] + pyruvate</text>
        <dbReference type="Rhea" id="RHEA:23880"/>
        <dbReference type="Rhea" id="RHEA-COMP:9745"/>
        <dbReference type="Rhea" id="RHEA-COMP:9746"/>
        <dbReference type="ChEBI" id="CHEBI:15361"/>
        <dbReference type="ChEBI" id="CHEBI:29979"/>
        <dbReference type="ChEBI" id="CHEBI:58702"/>
        <dbReference type="ChEBI" id="CHEBI:64837"/>
        <dbReference type="EC" id="2.7.3.9"/>
    </reaction>
</comment>
<dbReference type="InterPro" id="IPR008279">
    <property type="entry name" value="PEP-util_enz_mobile_dom"/>
</dbReference>
<dbReference type="PANTHER" id="PTHR46244:SF6">
    <property type="entry name" value="PHOSPHOENOLPYRUVATE-PROTEIN PHOSPHOTRANSFERASE"/>
    <property type="match status" value="1"/>
</dbReference>
<dbReference type="SUPFAM" id="SSF51621">
    <property type="entry name" value="Phosphoenolpyruvate/pyruvate domain"/>
    <property type="match status" value="1"/>
</dbReference>
<name>A0A379GG25_PROMI</name>
<dbReference type="InterPro" id="IPR006318">
    <property type="entry name" value="PTS_EI-like"/>
</dbReference>
<feature type="binding site" evidence="18">
    <location>
        <position position="296"/>
    </location>
    <ligand>
        <name>phosphoenolpyruvate</name>
        <dbReference type="ChEBI" id="CHEBI:58702"/>
    </ligand>
</feature>
<evidence type="ECO:0000256" key="7">
    <source>
        <dbReference type="ARBA" id="ARBA00022448"/>
    </source>
</evidence>
<evidence type="ECO:0000256" key="12">
    <source>
        <dbReference type="ARBA" id="ARBA00022723"/>
    </source>
</evidence>
<keyword evidence="14 16" id="KW-0460">Magnesium</keyword>
<dbReference type="GO" id="GO:0005737">
    <property type="term" value="C:cytoplasm"/>
    <property type="evidence" value="ECO:0007669"/>
    <property type="project" value="UniProtKB-SubCell"/>
</dbReference>
<gene>
    <name evidence="23" type="primary">ptsI</name>
    <name evidence="23" type="ORF">NCTC11938_04086</name>
</gene>
<feature type="binding site" evidence="18">
    <location>
        <position position="465"/>
    </location>
    <ligand>
        <name>phosphoenolpyruvate</name>
        <dbReference type="ChEBI" id="CHEBI:58702"/>
    </ligand>
</feature>
<dbReference type="PROSITE" id="PS00370">
    <property type="entry name" value="PEP_ENZYMES_PHOS_SITE"/>
    <property type="match status" value="1"/>
</dbReference>
<keyword evidence="11 16" id="KW-0598">Phosphotransferase system</keyword>
<dbReference type="NCBIfam" id="TIGR01417">
    <property type="entry name" value="PTS_I_fam"/>
    <property type="match status" value="1"/>
</dbReference>
<evidence type="ECO:0000256" key="6">
    <source>
        <dbReference type="ARBA" id="ARBA00016544"/>
    </source>
</evidence>
<comment type="cofactor">
    <cofactor evidence="2 16 19">
        <name>Mg(2+)</name>
        <dbReference type="ChEBI" id="CHEBI:18420"/>
    </cofactor>
</comment>
<dbReference type="InterPro" id="IPR023151">
    <property type="entry name" value="PEP_util_CS"/>
</dbReference>
<dbReference type="PIRSF" id="PIRSF000732">
    <property type="entry name" value="PTS_enzyme_I"/>
    <property type="match status" value="1"/>
</dbReference>
<dbReference type="PROSITE" id="PS00742">
    <property type="entry name" value="PEP_ENZYMES_2"/>
    <property type="match status" value="1"/>
</dbReference>
<dbReference type="SUPFAM" id="SSF52009">
    <property type="entry name" value="Phosphohistidine domain"/>
    <property type="match status" value="1"/>
</dbReference>
<dbReference type="NCBIfam" id="NF008382">
    <property type="entry name" value="PRK11177.1"/>
    <property type="match status" value="1"/>
</dbReference>
<dbReference type="Proteomes" id="UP000254191">
    <property type="component" value="Unassembled WGS sequence"/>
</dbReference>
<evidence type="ECO:0000259" key="21">
    <source>
        <dbReference type="Pfam" id="PF02896"/>
    </source>
</evidence>
<dbReference type="InterPro" id="IPR024692">
    <property type="entry name" value="PTS_EI"/>
</dbReference>
<feature type="domain" description="PEP-utilising enzyme mobile" evidence="20">
    <location>
        <begin position="153"/>
        <end position="222"/>
    </location>
</feature>
<feature type="domain" description="PEP-utilising enzyme C-terminal" evidence="21">
    <location>
        <begin position="250"/>
        <end position="541"/>
    </location>
</feature>
<keyword evidence="23" id="KW-0670">Pyruvate</keyword>
<feature type="binding site" evidence="18">
    <location>
        <position position="332"/>
    </location>
    <ligand>
        <name>phosphoenolpyruvate</name>
        <dbReference type="ChEBI" id="CHEBI:58702"/>
    </ligand>
</feature>
<dbReference type="InterPro" id="IPR040442">
    <property type="entry name" value="Pyrv_kinase-like_dom_sf"/>
</dbReference>
<comment type="similarity">
    <text evidence="4 16">Belongs to the PEP-utilizing enzyme family.</text>
</comment>
<keyword evidence="10 16" id="KW-0808">Transferase</keyword>
<dbReference type="GO" id="GO:0046872">
    <property type="term" value="F:metal ion binding"/>
    <property type="evidence" value="ECO:0007669"/>
    <property type="project" value="UniProtKB-KW"/>
</dbReference>
<dbReference type="PANTHER" id="PTHR46244">
    <property type="entry name" value="PHOSPHOENOLPYRUVATE-PROTEIN PHOSPHOTRANSFERASE"/>
    <property type="match status" value="1"/>
</dbReference>
<evidence type="ECO:0000256" key="18">
    <source>
        <dbReference type="PIRSR" id="PIRSR000732-2"/>
    </source>
</evidence>
<dbReference type="InterPro" id="IPR050499">
    <property type="entry name" value="PEP-utilizing_PTS_enzyme"/>
</dbReference>
<keyword evidence="13 16" id="KW-0418">Kinase</keyword>
<dbReference type="Pfam" id="PF02896">
    <property type="entry name" value="PEP-utilizers_C"/>
    <property type="match status" value="1"/>
</dbReference>
<feature type="domain" description="Phosphotransferase system enzyme I N-terminal" evidence="22">
    <location>
        <begin position="4"/>
        <end position="126"/>
    </location>
</feature>
<evidence type="ECO:0000256" key="10">
    <source>
        <dbReference type="ARBA" id="ARBA00022679"/>
    </source>
</evidence>
<dbReference type="SUPFAM" id="SSF47831">
    <property type="entry name" value="Enzyme I of the PEP:sugar phosphotransferase system HPr-binding (sub)domain"/>
    <property type="match status" value="1"/>
</dbReference>
<reference evidence="23 24" key="1">
    <citation type="submission" date="2018-06" db="EMBL/GenBank/DDBJ databases">
        <authorList>
            <consortium name="Pathogen Informatics"/>
            <person name="Doyle S."/>
        </authorList>
    </citation>
    <scope>NUCLEOTIDE SEQUENCE [LARGE SCALE GENOMIC DNA]</scope>
    <source>
        <strain evidence="23 24">NCTC11938</strain>
    </source>
</reference>
<dbReference type="Gene3D" id="3.20.20.60">
    <property type="entry name" value="Phosphoenolpyruvate-binding domains"/>
    <property type="match status" value="1"/>
</dbReference>
<evidence type="ECO:0000256" key="5">
    <source>
        <dbReference type="ARBA" id="ARBA00012232"/>
    </source>
</evidence>
<dbReference type="EC" id="2.7.3.9" evidence="5 16"/>
<evidence type="ECO:0000256" key="11">
    <source>
        <dbReference type="ARBA" id="ARBA00022683"/>
    </source>
</evidence>
<evidence type="ECO:0000256" key="13">
    <source>
        <dbReference type="ARBA" id="ARBA00022777"/>
    </source>
</evidence>
<evidence type="ECO:0000256" key="4">
    <source>
        <dbReference type="ARBA" id="ARBA00007837"/>
    </source>
</evidence>
<evidence type="ECO:0000313" key="23">
    <source>
        <dbReference type="EMBL" id="SUC39821.1"/>
    </source>
</evidence>
<keyword evidence="7 16" id="KW-0813">Transport</keyword>
<evidence type="ECO:0000256" key="16">
    <source>
        <dbReference type="PIRNR" id="PIRNR000732"/>
    </source>
</evidence>
<dbReference type="InterPro" id="IPR015813">
    <property type="entry name" value="Pyrv/PenolPyrv_kinase-like_dom"/>
</dbReference>
<evidence type="ECO:0000256" key="19">
    <source>
        <dbReference type="PIRSR" id="PIRSR000732-3"/>
    </source>
</evidence>
<keyword evidence="12 16" id="KW-0479">Metal-binding</keyword>
<feature type="active site" description="Tele-phosphohistidine intermediate" evidence="17">
    <location>
        <position position="189"/>
    </location>
</feature>
<evidence type="ECO:0000256" key="1">
    <source>
        <dbReference type="ARBA" id="ARBA00000683"/>
    </source>
</evidence>
<dbReference type="PRINTS" id="PR01736">
    <property type="entry name" value="PHPHTRNFRASE"/>
</dbReference>
<evidence type="ECO:0000256" key="8">
    <source>
        <dbReference type="ARBA" id="ARBA00022490"/>
    </source>
</evidence>
<feature type="active site" description="Proton donor" evidence="17">
    <location>
        <position position="502"/>
    </location>
</feature>
<evidence type="ECO:0000256" key="17">
    <source>
        <dbReference type="PIRSR" id="PIRSR000732-1"/>
    </source>
</evidence>
<keyword evidence="9 16" id="KW-0762">Sugar transport</keyword>
<evidence type="ECO:0000256" key="3">
    <source>
        <dbReference type="ARBA" id="ARBA00004496"/>
    </source>
</evidence>
<sequence length="638" mass="71236">MISGILASPGIAFGQALLLKEEPIIISQRKIQSDEVDTQIERFKDGRNKSAQQLEIIKARAEKNLGADKAEIFEGHIMLLEDEELEQEIISLIKSDKKTAEAAVQSVIEDQATALEALDDEYLKERAADVRDIGKRLMRNILEMPIIDLSAISEKVILVATDLTPSETAQLSLDNVLGFITDLGGRTSHTSIMARSLEIPAIVGTSNATETIKKEDYLVLDAINNKIIINPSDEELEALKAIKEEYLHEKEELAKLKDLPAITLDGHQVEVCANIGTVRDVAGAERNGAEGVGLYRTEFLFMDRDSLPTEEEQFQAYKAVAEAVGSPAVIIRTMDIGGDKDLPYMNLPKEENPFLGWRAIRICLDRKEILHPQLRAILRASAFGKLRIMFPMIISVEEIRALKAELEILKSQLREENKPFDESIEVGVMVETPAAAVMARHMAKEVDFFSIGTNDLTQYTLAVDRGNELISHLYNPMSPAVLNLIKQVIDASHAEGKWTGMCGELAGDERATMLLLGMGLDEFSMSAISIPRIKKIIRNANFDDAKALAEQALAQPTAKELMDLVETFTKEKHCANNVSQSPVPTKIIRRRFMGLFDKLNHWFQRKRKAVARLILLHHFLVKSSISKMFLMLFSLKKL</sequence>
<evidence type="ECO:0000313" key="24">
    <source>
        <dbReference type="Proteomes" id="UP000254191"/>
    </source>
</evidence>
<evidence type="ECO:0000256" key="14">
    <source>
        <dbReference type="ARBA" id="ARBA00022842"/>
    </source>
</evidence>
<dbReference type="Pfam" id="PF05524">
    <property type="entry name" value="PEP-utilisers_N"/>
    <property type="match status" value="1"/>
</dbReference>
<dbReference type="InterPro" id="IPR008731">
    <property type="entry name" value="PTS_EIN"/>
</dbReference>
<comment type="function">
    <text evidence="16">General (non sugar-specific) component of the phosphoenolpyruvate-dependent sugar phosphotransferase system (sugar PTS). This major carbohydrate active-transport system catalyzes the phosphorylation of incoming sugar substrates concomitantly with their translocation across the cell membrane. Enzyme I transfers the phosphoryl group from phosphoenolpyruvate (PEP) to the phosphoryl carrier protein (HPr).</text>
</comment>
<dbReference type="Gene3D" id="3.50.30.10">
    <property type="entry name" value="Phosphohistidine domain"/>
    <property type="match status" value="1"/>
</dbReference>
<comment type="subcellular location">
    <subcellularLocation>
        <location evidence="3 16">Cytoplasm</location>
    </subcellularLocation>
</comment>
<evidence type="ECO:0000256" key="2">
    <source>
        <dbReference type="ARBA" id="ARBA00001946"/>
    </source>
</evidence>
<organism evidence="23 24">
    <name type="scientific">Proteus mirabilis</name>
    <dbReference type="NCBI Taxonomy" id="584"/>
    <lineage>
        <taxon>Bacteria</taxon>
        <taxon>Pseudomonadati</taxon>
        <taxon>Pseudomonadota</taxon>
        <taxon>Gammaproteobacteria</taxon>
        <taxon>Enterobacterales</taxon>
        <taxon>Morganellaceae</taxon>
        <taxon>Proteus</taxon>
    </lineage>
</organism>
<dbReference type="FunFam" id="1.10.274.10:FF:000001">
    <property type="entry name" value="Phosphoenolpyruvate-protein phosphotransferase"/>
    <property type="match status" value="1"/>
</dbReference>
<protein>
    <recommendedName>
        <fullName evidence="6 16">Phosphoenolpyruvate-protein phosphotransferase</fullName>
        <ecNumber evidence="5 16">2.7.3.9</ecNumber>
    </recommendedName>
    <alternativeName>
        <fullName evidence="15 16">Phosphotransferase system, enzyme I</fullName>
    </alternativeName>
</protein>
<feature type="binding site" evidence="19">
    <location>
        <position position="431"/>
    </location>
    <ligand>
        <name>Mg(2+)</name>
        <dbReference type="ChEBI" id="CHEBI:18420"/>
    </ligand>
</feature>
<keyword evidence="8 16" id="KW-0963">Cytoplasm</keyword>
<evidence type="ECO:0000256" key="15">
    <source>
        <dbReference type="ARBA" id="ARBA00033235"/>
    </source>
</evidence>
<dbReference type="GO" id="GO:0009401">
    <property type="term" value="P:phosphoenolpyruvate-dependent sugar phosphotransferase system"/>
    <property type="evidence" value="ECO:0007669"/>
    <property type="project" value="UniProtKB-KW"/>
</dbReference>
<evidence type="ECO:0000256" key="9">
    <source>
        <dbReference type="ARBA" id="ARBA00022597"/>
    </source>
</evidence>
<dbReference type="InterPro" id="IPR036618">
    <property type="entry name" value="PtsI_HPr-bd_sf"/>
</dbReference>
<dbReference type="GO" id="GO:0016301">
    <property type="term" value="F:kinase activity"/>
    <property type="evidence" value="ECO:0007669"/>
    <property type="project" value="UniProtKB-KW"/>
</dbReference>
<dbReference type="InterPro" id="IPR036637">
    <property type="entry name" value="Phosphohistidine_dom_sf"/>
</dbReference>